<dbReference type="AlphaFoldDB" id="A0A1Y6CY58"/>
<dbReference type="PANTHER" id="PTHR38687:SF1">
    <property type="entry name" value="CELL DIVISION PROTEIN DEDD"/>
    <property type="match status" value="1"/>
</dbReference>
<dbReference type="PANTHER" id="PTHR38687">
    <property type="entry name" value="CELL DIVISION PROTEIN DEDD-RELATED"/>
    <property type="match status" value="1"/>
</dbReference>
<dbReference type="InterPro" id="IPR007730">
    <property type="entry name" value="SPOR-like_dom"/>
</dbReference>
<feature type="region of interest" description="Disordered" evidence="1">
    <location>
        <begin position="31"/>
        <end position="254"/>
    </location>
</feature>
<dbReference type="PROSITE" id="PS51724">
    <property type="entry name" value="SPOR"/>
    <property type="match status" value="1"/>
</dbReference>
<evidence type="ECO:0000256" key="2">
    <source>
        <dbReference type="SAM" id="Phobius"/>
    </source>
</evidence>
<proteinExistence type="predicted"/>
<protein>
    <submittedName>
        <fullName evidence="4">DedD protein</fullName>
    </submittedName>
</protein>
<dbReference type="InterPro" id="IPR036680">
    <property type="entry name" value="SPOR-like_sf"/>
</dbReference>
<evidence type="ECO:0000313" key="5">
    <source>
        <dbReference type="Proteomes" id="UP000192923"/>
    </source>
</evidence>
<sequence>MDEQLKQRLLGATIIVGLVVIFVPMLFEDPGHPKDKAAVELSAPPEPIEQKSIELPKSAADIAQAEQPENKKGQKTAAETGYRVIPLEDAPPPKPPKAEPPPEEAAASVEEPVEETTEASAGEEDFTGTDEGGEPPALGKPGAKQAPIPKAALAEPAKPGKSAKVPPVPKPVEPAAKKPQDKPKSPQQPKPADPVAAKPALKPAATPVAESPAASPKPAAPVPKTPPPETLAKLTPPKPPEPKHSAAPTETPSAWVVQAGSFASESNARGLAERLRKQSIAAYVETIHGGSGVTYRVRVGPELNRGRAEQVQKQIEGAVGIKSLILPRK</sequence>
<feature type="compositionally biased region" description="Low complexity" evidence="1">
    <location>
        <begin position="193"/>
        <end position="217"/>
    </location>
</feature>
<feature type="compositionally biased region" description="Basic and acidic residues" evidence="1">
    <location>
        <begin position="175"/>
        <end position="184"/>
    </location>
</feature>
<dbReference type="STRING" id="1760988.SAMN02949497_2953"/>
<gene>
    <name evidence="4" type="ORF">SAMN02949497_2953</name>
</gene>
<organism evidence="4 5">
    <name type="scientific">Methylomagnum ishizawai</name>
    <dbReference type="NCBI Taxonomy" id="1760988"/>
    <lineage>
        <taxon>Bacteria</taxon>
        <taxon>Pseudomonadati</taxon>
        <taxon>Pseudomonadota</taxon>
        <taxon>Gammaproteobacteria</taxon>
        <taxon>Methylococcales</taxon>
        <taxon>Methylococcaceae</taxon>
        <taxon>Methylomagnum</taxon>
    </lineage>
</organism>
<keyword evidence="2" id="KW-0812">Transmembrane</keyword>
<keyword evidence="5" id="KW-1185">Reference proteome</keyword>
<dbReference type="GO" id="GO:0032153">
    <property type="term" value="C:cell division site"/>
    <property type="evidence" value="ECO:0007669"/>
    <property type="project" value="TreeGrafter"/>
</dbReference>
<feature type="compositionally biased region" description="Acidic residues" evidence="1">
    <location>
        <begin position="111"/>
        <end position="133"/>
    </location>
</feature>
<dbReference type="EMBL" id="FXAM01000001">
    <property type="protein sequence ID" value="SMF95588.1"/>
    <property type="molecule type" value="Genomic_DNA"/>
</dbReference>
<feature type="compositionally biased region" description="Pro residues" evidence="1">
    <location>
        <begin position="89"/>
        <end position="99"/>
    </location>
</feature>
<dbReference type="RefSeq" id="WP_085213935.1">
    <property type="nucleotide sequence ID" value="NZ_FXAM01000001.1"/>
</dbReference>
<dbReference type="GO" id="GO:0042834">
    <property type="term" value="F:peptidoglycan binding"/>
    <property type="evidence" value="ECO:0007669"/>
    <property type="project" value="InterPro"/>
</dbReference>
<feature type="transmembrane region" description="Helical" evidence="2">
    <location>
        <begin position="9"/>
        <end position="27"/>
    </location>
</feature>
<dbReference type="GO" id="GO:0032506">
    <property type="term" value="P:cytokinetic process"/>
    <property type="evidence" value="ECO:0007669"/>
    <property type="project" value="TreeGrafter"/>
</dbReference>
<dbReference type="InterPro" id="IPR052521">
    <property type="entry name" value="Cell_div_SPOR-domain"/>
</dbReference>
<dbReference type="SUPFAM" id="SSF110997">
    <property type="entry name" value="Sporulation related repeat"/>
    <property type="match status" value="1"/>
</dbReference>
<dbReference type="GO" id="GO:0030428">
    <property type="term" value="C:cell septum"/>
    <property type="evidence" value="ECO:0007669"/>
    <property type="project" value="TreeGrafter"/>
</dbReference>
<accession>A0A1Y6CY58</accession>
<dbReference type="OrthoDB" id="7069135at2"/>
<evidence type="ECO:0000259" key="3">
    <source>
        <dbReference type="PROSITE" id="PS51724"/>
    </source>
</evidence>
<dbReference type="Gene3D" id="3.30.70.1070">
    <property type="entry name" value="Sporulation related repeat"/>
    <property type="match status" value="1"/>
</dbReference>
<feature type="compositionally biased region" description="Low complexity" evidence="1">
    <location>
        <begin position="156"/>
        <end position="165"/>
    </location>
</feature>
<keyword evidence="2" id="KW-0472">Membrane</keyword>
<feature type="domain" description="SPOR" evidence="3">
    <location>
        <begin position="249"/>
        <end position="328"/>
    </location>
</feature>
<reference evidence="4 5" key="1">
    <citation type="submission" date="2016-12" db="EMBL/GenBank/DDBJ databases">
        <authorList>
            <person name="Song W.-J."/>
            <person name="Kurnit D.M."/>
        </authorList>
    </citation>
    <scope>NUCLEOTIDE SEQUENCE [LARGE SCALE GENOMIC DNA]</scope>
    <source>
        <strain evidence="4 5">175</strain>
    </source>
</reference>
<feature type="compositionally biased region" description="Pro residues" evidence="1">
    <location>
        <begin position="218"/>
        <end position="229"/>
    </location>
</feature>
<dbReference type="Pfam" id="PF05036">
    <property type="entry name" value="SPOR"/>
    <property type="match status" value="1"/>
</dbReference>
<name>A0A1Y6CY58_9GAMM</name>
<keyword evidence="2" id="KW-1133">Transmembrane helix</keyword>
<evidence type="ECO:0000313" key="4">
    <source>
        <dbReference type="EMBL" id="SMF95588.1"/>
    </source>
</evidence>
<evidence type="ECO:0000256" key="1">
    <source>
        <dbReference type="SAM" id="MobiDB-lite"/>
    </source>
</evidence>
<dbReference type="Proteomes" id="UP000192923">
    <property type="component" value="Unassembled WGS sequence"/>
</dbReference>